<reference evidence="1 2" key="1">
    <citation type="submission" date="2019-07" db="EMBL/GenBank/DDBJ databases">
        <authorList>
            <person name="Mohale T."/>
        </authorList>
    </citation>
    <scope>NUCLEOTIDE SEQUENCE [LARGE SCALE GENOMIC DNA]</scope>
    <source>
        <strain evidence="1 2">NTPn 189</strain>
    </source>
</reference>
<dbReference type="EMBL" id="VMVH01000007">
    <property type="protein sequence ID" value="TVW29110.1"/>
    <property type="molecule type" value="Genomic_DNA"/>
</dbReference>
<sequence>MNDLSLQELEEVLGDLETLKTDLGAISRCLMGEIRKKIREEGKMKAIKKINFKRKEVNQ</sequence>
<evidence type="ECO:0000313" key="2">
    <source>
        <dbReference type="Proteomes" id="UP000318940"/>
    </source>
</evidence>
<name>A0A5C8R816_STREE</name>
<proteinExistence type="predicted"/>
<protein>
    <submittedName>
        <fullName evidence="1">Uncharacterized protein</fullName>
    </submittedName>
</protein>
<dbReference type="AlphaFoldDB" id="A0A5C8R816"/>
<gene>
    <name evidence="1" type="ORF">AZK02_00520</name>
</gene>
<accession>A0A5C8R816</accession>
<evidence type="ECO:0000313" key="1">
    <source>
        <dbReference type="EMBL" id="TVW29110.1"/>
    </source>
</evidence>
<dbReference type="Proteomes" id="UP000318940">
    <property type="component" value="Unassembled WGS sequence"/>
</dbReference>
<organism evidence="1 2">
    <name type="scientific">Streptococcus pneumoniae</name>
    <dbReference type="NCBI Taxonomy" id="1313"/>
    <lineage>
        <taxon>Bacteria</taxon>
        <taxon>Bacillati</taxon>
        <taxon>Bacillota</taxon>
        <taxon>Bacilli</taxon>
        <taxon>Lactobacillales</taxon>
        <taxon>Streptococcaceae</taxon>
        <taxon>Streptococcus</taxon>
    </lineage>
</organism>
<comment type="caution">
    <text evidence="1">The sequence shown here is derived from an EMBL/GenBank/DDBJ whole genome shotgun (WGS) entry which is preliminary data.</text>
</comment>